<name>A0A5J4WCK6_9EUKA</name>
<evidence type="ECO:0000313" key="2">
    <source>
        <dbReference type="Proteomes" id="UP000324800"/>
    </source>
</evidence>
<protein>
    <submittedName>
        <fullName evidence="1">Uncharacterized protein</fullName>
    </submittedName>
</protein>
<reference evidence="1 2" key="1">
    <citation type="submission" date="2019-03" db="EMBL/GenBank/DDBJ databases">
        <title>Single cell metagenomics reveals metabolic interactions within the superorganism composed of flagellate Streblomastix strix and complex community of Bacteroidetes bacteria on its surface.</title>
        <authorList>
            <person name="Treitli S.C."/>
            <person name="Kolisko M."/>
            <person name="Husnik F."/>
            <person name="Keeling P."/>
            <person name="Hampl V."/>
        </authorList>
    </citation>
    <scope>NUCLEOTIDE SEQUENCE [LARGE SCALE GENOMIC DNA]</scope>
    <source>
        <strain evidence="1">ST1C</strain>
    </source>
</reference>
<evidence type="ECO:0000313" key="1">
    <source>
        <dbReference type="EMBL" id="KAA6392292.1"/>
    </source>
</evidence>
<dbReference type="EMBL" id="SNRW01002593">
    <property type="protein sequence ID" value="KAA6392292.1"/>
    <property type="molecule type" value="Genomic_DNA"/>
</dbReference>
<proteinExistence type="predicted"/>
<sequence>MELLIGRNAFVIDIWANTIAQSQILYQNVRKLHALEVTSHEESQPNQTLSNIVNIWIDGYIQNLQFQILLLYKLTIQPIQQVLEGFIKETLNDLVSICTALLRFAERSMTDTKSKKQGFVKPASRPILRNRTEIETANPITSDSHTNVDLLITLCKPVVIETVTITTDSRIWQVSESITSITYMTKKIIKIDETILNMRKAGKGRELILAIAQIKRQNEDWAQDLHCLKARECQIARQSLKVFRIKQNWRMSFWASHFLPRGLPVWLSNLRIAQEDAF</sequence>
<organism evidence="1 2">
    <name type="scientific">Streblomastix strix</name>
    <dbReference type="NCBI Taxonomy" id="222440"/>
    <lineage>
        <taxon>Eukaryota</taxon>
        <taxon>Metamonada</taxon>
        <taxon>Preaxostyla</taxon>
        <taxon>Oxymonadida</taxon>
        <taxon>Streblomastigidae</taxon>
        <taxon>Streblomastix</taxon>
    </lineage>
</organism>
<accession>A0A5J4WCK6</accession>
<comment type="caution">
    <text evidence="1">The sequence shown here is derived from an EMBL/GenBank/DDBJ whole genome shotgun (WGS) entry which is preliminary data.</text>
</comment>
<gene>
    <name evidence="1" type="ORF">EZS28_012184</name>
</gene>
<dbReference type="Proteomes" id="UP000324800">
    <property type="component" value="Unassembled WGS sequence"/>
</dbReference>
<dbReference type="AlphaFoldDB" id="A0A5J4WCK6"/>